<protein>
    <submittedName>
        <fullName evidence="1">Uncharacterized protein</fullName>
    </submittedName>
</protein>
<reference evidence="1" key="1">
    <citation type="submission" date="2022-10" db="EMBL/GenBank/DDBJ databases">
        <title>The complete genomes of actinobacterial strains from the NBC collection.</title>
        <authorList>
            <person name="Joergensen T.S."/>
            <person name="Alvarez Arevalo M."/>
            <person name="Sterndorff E.B."/>
            <person name="Faurdal D."/>
            <person name="Vuksanovic O."/>
            <person name="Mourched A.-S."/>
            <person name="Charusanti P."/>
            <person name="Shaw S."/>
            <person name="Blin K."/>
            <person name="Weber T."/>
        </authorList>
    </citation>
    <scope>NUCLEOTIDE SEQUENCE</scope>
    <source>
        <strain evidence="1">NBC 00180</strain>
    </source>
</reference>
<accession>A0AAU1I950</accession>
<dbReference type="AlphaFoldDB" id="A0AAU1I950"/>
<proteinExistence type="predicted"/>
<organism evidence="1">
    <name type="scientific">Streptomyces sp. NBC_00180</name>
    <dbReference type="NCBI Taxonomy" id="2903632"/>
    <lineage>
        <taxon>Bacteria</taxon>
        <taxon>Bacillati</taxon>
        <taxon>Actinomycetota</taxon>
        <taxon>Actinomycetes</taxon>
        <taxon>Kitasatosporales</taxon>
        <taxon>Streptomycetaceae</taxon>
        <taxon>Streptomyces</taxon>
    </lineage>
</organism>
<sequence>MTAASSSRPTTFDQQIPDRLAVVGPGWHPILLRLHEELLALAPNYRLDEITPRLGGLRIYVADRFDDDGEFDGTWADTAGRFAEAAELEAEKTCEACSNPGRTRFHGDPHGTWIRTLCDHCRRDPARCG</sequence>
<evidence type="ECO:0000313" key="1">
    <source>
        <dbReference type="EMBL" id="WTP91415.1"/>
    </source>
</evidence>
<name>A0AAU1I950_9ACTN</name>
<gene>
    <name evidence="1" type="ORF">OG477_41735</name>
</gene>
<dbReference type="EMBL" id="CP108140">
    <property type="protein sequence ID" value="WTP91415.1"/>
    <property type="molecule type" value="Genomic_DNA"/>
</dbReference>